<dbReference type="Pfam" id="PF05618">
    <property type="entry name" value="Zn_protease"/>
    <property type="match status" value="1"/>
</dbReference>
<dbReference type="PANTHER" id="PTHR38037">
    <property type="entry name" value="ZN_PROTEASE DOMAIN-CONTAINING PROTEIN"/>
    <property type="match status" value="1"/>
</dbReference>
<feature type="domain" description="Retropepsin-like aspartic endopeptidase" evidence="1">
    <location>
        <begin position="14"/>
        <end position="148"/>
    </location>
</feature>
<protein>
    <recommendedName>
        <fullName evidence="1">Retropepsin-like aspartic endopeptidase domain-containing protein</fullName>
    </recommendedName>
</protein>
<dbReference type="eggNOG" id="COG4067">
    <property type="taxonomic scope" value="Bacteria"/>
</dbReference>
<comment type="caution">
    <text evidence="2">The sequence shown here is derived from an EMBL/GenBank/DDBJ whole genome shotgun (WGS) entry which is preliminary data.</text>
</comment>
<dbReference type="Proteomes" id="UP000028302">
    <property type="component" value="Unassembled WGS sequence"/>
</dbReference>
<dbReference type="STRING" id="1304275.C41B8_09171"/>
<evidence type="ECO:0000313" key="2">
    <source>
        <dbReference type="EMBL" id="KEZ77537.1"/>
    </source>
</evidence>
<organism evidence="2 3">
    <name type="scientific">Salinisphaera hydrothermalis (strain C41B8)</name>
    <dbReference type="NCBI Taxonomy" id="1304275"/>
    <lineage>
        <taxon>Bacteria</taxon>
        <taxon>Pseudomonadati</taxon>
        <taxon>Pseudomonadota</taxon>
        <taxon>Gammaproteobacteria</taxon>
        <taxon>Salinisphaerales</taxon>
        <taxon>Salinisphaeraceae</taxon>
        <taxon>Salinisphaera</taxon>
    </lineage>
</organism>
<name>A0A084ILF3_SALHC</name>
<dbReference type="EMBL" id="APNK01000011">
    <property type="protein sequence ID" value="KEZ77537.1"/>
    <property type="molecule type" value="Genomic_DNA"/>
</dbReference>
<dbReference type="PANTHER" id="PTHR38037:SF1">
    <property type="entry name" value="ATP-DEPENDENT ZINC PROTEASE DOMAIN-CONTAINING PROTEIN-RELATED"/>
    <property type="match status" value="1"/>
</dbReference>
<dbReference type="InterPro" id="IPR008503">
    <property type="entry name" value="Asp_endopeptidase"/>
</dbReference>
<evidence type="ECO:0000259" key="1">
    <source>
        <dbReference type="Pfam" id="PF05618"/>
    </source>
</evidence>
<sequence>MQQTDNADPAKTFVGWREWVSLPDLGIDWIKAKIDTGARTSALHTFSLDAGREHGQRVARFGVHPYQGNTEHIVWCQAPIVDERNVRDSGGHREWRLVIATDLMMSDRRWPVEITLTARDTMLFRMLVGRTAMSALCVDPTLSFVTGRPPWA</sequence>
<dbReference type="RefSeq" id="WP_037336926.1">
    <property type="nucleotide sequence ID" value="NZ_APNK01000011.1"/>
</dbReference>
<accession>A0A084ILF3</accession>
<dbReference type="PATRIC" id="fig|1304275.5.peg.1867"/>
<proteinExistence type="predicted"/>
<dbReference type="AlphaFoldDB" id="A0A084ILF3"/>
<dbReference type="OrthoDB" id="9782977at2"/>
<dbReference type="InterPro" id="IPR021109">
    <property type="entry name" value="Peptidase_aspartic_dom_sf"/>
</dbReference>
<dbReference type="Gene3D" id="2.40.70.10">
    <property type="entry name" value="Acid Proteases"/>
    <property type="match status" value="1"/>
</dbReference>
<dbReference type="SUPFAM" id="SSF50630">
    <property type="entry name" value="Acid proteases"/>
    <property type="match status" value="1"/>
</dbReference>
<evidence type="ECO:0000313" key="3">
    <source>
        <dbReference type="Proteomes" id="UP000028302"/>
    </source>
</evidence>
<keyword evidence="3" id="KW-1185">Reference proteome</keyword>
<gene>
    <name evidence="2" type="ORF">C41B8_09171</name>
</gene>
<reference evidence="2 3" key="1">
    <citation type="submission" date="2013-03" db="EMBL/GenBank/DDBJ databases">
        <title>Salinisphaera hydrothermalis C41B8 Genome Sequencing.</title>
        <authorList>
            <person name="Li C."/>
            <person name="Lai Q."/>
            <person name="Shao Z."/>
        </authorList>
    </citation>
    <scope>NUCLEOTIDE SEQUENCE [LARGE SCALE GENOMIC DNA]</scope>
    <source>
        <strain evidence="2 3">C41B8</strain>
    </source>
</reference>